<name>A0A0F8YVA8_9ZZZZ</name>
<evidence type="ECO:0000256" key="1">
    <source>
        <dbReference type="SAM" id="Phobius"/>
    </source>
</evidence>
<organism evidence="2">
    <name type="scientific">marine sediment metagenome</name>
    <dbReference type="NCBI Taxonomy" id="412755"/>
    <lineage>
        <taxon>unclassified sequences</taxon>
        <taxon>metagenomes</taxon>
        <taxon>ecological metagenomes</taxon>
    </lineage>
</organism>
<gene>
    <name evidence="2" type="ORF">LCGC14_3048730</name>
</gene>
<sequence>MGRGEFEEIFEECLSALLEGRRSIEESLSLYPAWRGRLEPLLRAAEEIAAGLNEVPPPHVKERGLQRFLEAARMRRRLQRILSFQAERKPWWRWASAGLAATVVIGVLALMSVTLMAEDGERLSRVSVSVSPYFAIESSAARAAPVQTPLEVVQERVAALEDSVRDGESVGVAFLEALEEADNDLAADLDSPEDIALMERVAAVSVANRQYELLQKLQGQSSG</sequence>
<comment type="caution">
    <text evidence="2">The sequence shown here is derived from an EMBL/GenBank/DDBJ whole genome shotgun (WGS) entry which is preliminary data.</text>
</comment>
<proteinExistence type="predicted"/>
<accession>A0A0F8YVA8</accession>
<keyword evidence="1" id="KW-1133">Transmembrane helix</keyword>
<keyword evidence="1" id="KW-0472">Membrane</keyword>
<dbReference type="AlphaFoldDB" id="A0A0F8YVA8"/>
<feature type="transmembrane region" description="Helical" evidence="1">
    <location>
        <begin position="91"/>
        <end position="117"/>
    </location>
</feature>
<feature type="non-terminal residue" evidence="2">
    <location>
        <position position="223"/>
    </location>
</feature>
<evidence type="ECO:0000313" key="2">
    <source>
        <dbReference type="EMBL" id="KKK58009.1"/>
    </source>
</evidence>
<keyword evidence="1" id="KW-0812">Transmembrane</keyword>
<evidence type="ECO:0008006" key="3">
    <source>
        <dbReference type="Google" id="ProtNLM"/>
    </source>
</evidence>
<protein>
    <recommendedName>
        <fullName evidence="3">DUF5667 domain-containing protein</fullName>
    </recommendedName>
</protein>
<reference evidence="2" key="1">
    <citation type="journal article" date="2015" name="Nature">
        <title>Complex archaea that bridge the gap between prokaryotes and eukaryotes.</title>
        <authorList>
            <person name="Spang A."/>
            <person name="Saw J.H."/>
            <person name="Jorgensen S.L."/>
            <person name="Zaremba-Niedzwiedzka K."/>
            <person name="Martijn J."/>
            <person name="Lind A.E."/>
            <person name="van Eijk R."/>
            <person name="Schleper C."/>
            <person name="Guy L."/>
            <person name="Ettema T.J."/>
        </authorList>
    </citation>
    <scope>NUCLEOTIDE SEQUENCE</scope>
</reference>
<dbReference type="EMBL" id="LAZR01064191">
    <property type="protein sequence ID" value="KKK58009.1"/>
    <property type="molecule type" value="Genomic_DNA"/>
</dbReference>